<evidence type="ECO:0000256" key="5">
    <source>
        <dbReference type="ARBA" id="ARBA00023134"/>
    </source>
</evidence>
<dbReference type="InterPro" id="IPR027417">
    <property type="entry name" value="P-loop_NTPase"/>
</dbReference>
<evidence type="ECO:0000256" key="3">
    <source>
        <dbReference type="ARBA" id="ARBA00022517"/>
    </source>
</evidence>
<name>A0AAY4AUG8_9TELE</name>
<comment type="subcellular location">
    <subcellularLocation>
        <location evidence="1">Nucleus</location>
        <location evidence="1">Nucleolus</location>
    </subcellularLocation>
</comment>
<gene>
    <name evidence="11" type="primary">GTPBP10</name>
</gene>
<dbReference type="Pfam" id="PF01018">
    <property type="entry name" value="GTP1_OBG"/>
    <property type="match status" value="1"/>
</dbReference>
<evidence type="ECO:0000313" key="12">
    <source>
        <dbReference type="Proteomes" id="UP000694580"/>
    </source>
</evidence>
<dbReference type="CDD" id="cd01898">
    <property type="entry name" value="Obg"/>
    <property type="match status" value="1"/>
</dbReference>
<dbReference type="PANTHER" id="PTHR11702">
    <property type="entry name" value="DEVELOPMENTALLY REGULATED GTP-BINDING PROTEIN-RELATED"/>
    <property type="match status" value="1"/>
</dbReference>
<reference evidence="11" key="2">
    <citation type="submission" date="2025-08" db="UniProtKB">
        <authorList>
            <consortium name="Ensembl"/>
        </authorList>
    </citation>
    <scope>IDENTIFICATION</scope>
</reference>
<dbReference type="SUPFAM" id="SSF82051">
    <property type="entry name" value="Obg GTP-binding protein N-terminal domain"/>
    <property type="match status" value="1"/>
</dbReference>
<feature type="signal peptide" evidence="8">
    <location>
        <begin position="1"/>
        <end position="20"/>
    </location>
</feature>
<feature type="domain" description="OBG-type G" evidence="9">
    <location>
        <begin position="156"/>
        <end position="351"/>
    </location>
</feature>
<dbReference type="PRINTS" id="PR00326">
    <property type="entry name" value="GTP1OBG"/>
</dbReference>
<evidence type="ECO:0000256" key="8">
    <source>
        <dbReference type="SAM" id="SignalP"/>
    </source>
</evidence>
<protein>
    <recommendedName>
        <fullName evidence="7">GTP-binding protein 10</fullName>
    </recommendedName>
</protein>
<evidence type="ECO:0000259" key="10">
    <source>
        <dbReference type="PROSITE" id="PS51883"/>
    </source>
</evidence>
<dbReference type="Ensembl" id="ENSDCDT00010012580.1">
    <property type="protein sequence ID" value="ENSDCDP00010012000.1"/>
    <property type="gene ID" value="ENSDCDG00010005243.1"/>
</dbReference>
<dbReference type="Pfam" id="PF01926">
    <property type="entry name" value="MMR_HSR1"/>
    <property type="match status" value="1"/>
</dbReference>
<evidence type="ECO:0000256" key="7">
    <source>
        <dbReference type="ARBA" id="ARBA00039729"/>
    </source>
</evidence>
<evidence type="ECO:0000256" key="4">
    <source>
        <dbReference type="ARBA" id="ARBA00022741"/>
    </source>
</evidence>
<keyword evidence="6" id="KW-0539">Nucleus</keyword>
<dbReference type="GeneTree" id="ENSGT00940000155589"/>
<dbReference type="InterPro" id="IPR045086">
    <property type="entry name" value="OBG_GTPase"/>
</dbReference>
<keyword evidence="8" id="KW-0732">Signal</keyword>
<dbReference type="SUPFAM" id="SSF52540">
    <property type="entry name" value="P-loop containing nucleoside triphosphate hydrolases"/>
    <property type="match status" value="1"/>
</dbReference>
<keyword evidence="5" id="KW-0342">GTP-binding</keyword>
<dbReference type="Gene3D" id="2.70.210.12">
    <property type="entry name" value="GTP1/OBG domain"/>
    <property type="match status" value="1"/>
</dbReference>
<keyword evidence="4" id="KW-0547">Nucleotide-binding</keyword>
<proteinExistence type="inferred from homology"/>
<keyword evidence="3" id="KW-0690">Ribosome biogenesis</keyword>
<dbReference type="Proteomes" id="UP000694580">
    <property type="component" value="Chromosome 4"/>
</dbReference>
<evidence type="ECO:0000313" key="11">
    <source>
        <dbReference type="Ensembl" id="ENSDCDP00010012000.1"/>
    </source>
</evidence>
<dbReference type="PROSITE" id="PS51883">
    <property type="entry name" value="OBG"/>
    <property type="match status" value="1"/>
</dbReference>
<comment type="similarity">
    <text evidence="2">Belongs to the TRAFAC class OBG-HflX-like GTPase superfamily. OBG GTPase family.</text>
</comment>
<accession>A0AAY4AUG8</accession>
<dbReference type="PROSITE" id="PS51710">
    <property type="entry name" value="G_OBG"/>
    <property type="match status" value="1"/>
</dbReference>
<dbReference type="GO" id="GO:0005730">
    <property type="term" value="C:nucleolus"/>
    <property type="evidence" value="ECO:0007669"/>
    <property type="project" value="UniProtKB-SubCell"/>
</dbReference>
<dbReference type="InterPro" id="IPR031167">
    <property type="entry name" value="G_OBG"/>
</dbReference>
<dbReference type="InterPro" id="IPR014100">
    <property type="entry name" value="GTP-bd_Obg/CgtA"/>
</dbReference>
<organism evidence="11 12">
    <name type="scientific">Denticeps clupeoides</name>
    <name type="common">denticle herring</name>
    <dbReference type="NCBI Taxonomy" id="299321"/>
    <lineage>
        <taxon>Eukaryota</taxon>
        <taxon>Metazoa</taxon>
        <taxon>Chordata</taxon>
        <taxon>Craniata</taxon>
        <taxon>Vertebrata</taxon>
        <taxon>Euteleostomi</taxon>
        <taxon>Actinopterygii</taxon>
        <taxon>Neopterygii</taxon>
        <taxon>Teleostei</taxon>
        <taxon>Clupei</taxon>
        <taxon>Clupeiformes</taxon>
        <taxon>Denticipitoidei</taxon>
        <taxon>Denticipitidae</taxon>
        <taxon>Denticeps</taxon>
    </lineage>
</organism>
<dbReference type="PIRSF" id="PIRSF002401">
    <property type="entry name" value="GTP_bd_Obg/CgtA"/>
    <property type="match status" value="1"/>
</dbReference>
<dbReference type="GO" id="GO:0005739">
    <property type="term" value="C:mitochondrion"/>
    <property type="evidence" value="ECO:0007669"/>
    <property type="project" value="TreeGrafter"/>
</dbReference>
<sequence length="387" mass="42906">LVHCCFFLFINLFVCWLQYGNFVDNLRLYVRGGSGGMGVPRLGGHGGDGGDVWLVSRKGVTLRQIKNRHPDKRFTGGVGADSSVQALKGEKGKDCEVFVPPGISVTTDEGKVIAVLNALGDRVCVAKGGRGGSLHSGFLPSKGQIRQIRLDLKLIADMGLVGFPNAGKSTLLTALSHAQTRIASYPFTTVRPEIGMVMYDDHKQVSVADLPGLIEGAHMNKGLGHKFLKHVERIRQLLIVVDVCGFQLADSTPLRSAFQTLHLLIRELRLYNKELLRKHVVLIINKMDLPDADEKLHEFLHQLENHHDFSHLLPDDATPEHFLKFQHIVPVSASTGVGIPLLKRLLRTSLEEQDAMATENQREDKLQELRRLQSTSVKPRMDGSFLE</sequence>
<reference evidence="11" key="3">
    <citation type="submission" date="2025-09" db="UniProtKB">
        <authorList>
            <consortium name="Ensembl"/>
        </authorList>
    </citation>
    <scope>IDENTIFICATION</scope>
</reference>
<evidence type="ECO:0000256" key="1">
    <source>
        <dbReference type="ARBA" id="ARBA00004604"/>
    </source>
</evidence>
<dbReference type="Gene3D" id="3.40.50.300">
    <property type="entry name" value="P-loop containing nucleotide triphosphate hydrolases"/>
    <property type="match status" value="1"/>
</dbReference>
<reference evidence="11 12" key="1">
    <citation type="submission" date="2020-06" db="EMBL/GenBank/DDBJ databases">
        <authorList>
            <consortium name="Wellcome Sanger Institute Data Sharing"/>
        </authorList>
    </citation>
    <scope>NUCLEOTIDE SEQUENCE [LARGE SCALE GENOMIC DNA]</scope>
</reference>
<dbReference type="PANTHER" id="PTHR11702:SF43">
    <property type="entry name" value="GTP-BINDING PROTEIN 10"/>
    <property type="match status" value="1"/>
</dbReference>
<dbReference type="InterPro" id="IPR006169">
    <property type="entry name" value="GTP1_OBG_dom"/>
</dbReference>
<dbReference type="GO" id="GO:0042254">
    <property type="term" value="P:ribosome biogenesis"/>
    <property type="evidence" value="ECO:0007669"/>
    <property type="project" value="UniProtKB-UniRule"/>
</dbReference>
<evidence type="ECO:0000256" key="6">
    <source>
        <dbReference type="ARBA" id="ARBA00023242"/>
    </source>
</evidence>
<feature type="domain" description="Obg" evidence="10">
    <location>
        <begin position="20"/>
        <end position="155"/>
    </location>
</feature>
<dbReference type="InterPro" id="IPR006073">
    <property type="entry name" value="GTP-bd"/>
</dbReference>
<dbReference type="GO" id="GO:0000287">
    <property type="term" value="F:magnesium ion binding"/>
    <property type="evidence" value="ECO:0007669"/>
    <property type="project" value="InterPro"/>
</dbReference>
<dbReference type="InterPro" id="IPR036726">
    <property type="entry name" value="GTP1_OBG_dom_sf"/>
</dbReference>
<dbReference type="GO" id="GO:0003924">
    <property type="term" value="F:GTPase activity"/>
    <property type="evidence" value="ECO:0007669"/>
    <property type="project" value="InterPro"/>
</dbReference>
<evidence type="ECO:0000259" key="9">
    <source>
        <dbReference type="PROSITE" id="PS51710"/>
    </source>
</evidence>
<feature type="chain" id="PRO_5044270892" description="GTP-binding protein 10" evidence="8">
    <location>
        <begin position="21"/>
        <end position="387"/>
    </location>
</feature>
<dbReference type="GO" id="GO:0005525">
    <property type="term" value="F:GTP binding"/>
    <property type="evidence" value="ECO:0007669"/>
    <property type="project" value="UniProtKB-KW"/>
</dbReference>
<evidence type="ECO:0000256" key="2">
    <source>
        <dbReference type="ARBA" id="ARBA00007699"/>
    </source>
</evidence>
<dbReference type="AlphaFoldDB" id="A0AAY4AUG8"/>
<keyword evidence="12" id="KW-1185">Reference proteome</keyword>